<dbReference type="PANTHER" id="PTHR14196">
    <property type="entry name" value="ODD-SKIPPED - RELATED"/>
    <property type="match status" value="1"/>
</dbReference>
<feature type="domain" description="C2H2-type" evidence="15">
    <location>
        <begin position="682"/>
        <end position="709"/>
    </location>
</feature>
<dbReference type="AlphaFoldDB" id="A0A395NSN0"/>
<evidence type="ECO:0000256" key="2">
    <source>
        <dbReference type="ARBA" id="ARBA00004496"/>
    </source>
</evidence>
<evidence type="ECO:0000256" key="3">
    <source>
        <dbReference type="ARBA" id="ARBA00022490"/>
    </source>
</evidence>
<feature type="region of interest" description="Disordered" evidence="14">
    <location>
        <begin position="557"/>
        <end position="647"/>
    </location>
</feature>
<dbReference type="Gene3D" id="3.30.160.60">
    <property type="entry name" value="Classic Zinc Finger"/>
    <property type="match status" value="2"/>
</dbReference>
<dbReference type="FunFam" id="3.30.160.60:FF:000141">
    <property type="entry name" value="C2H2 zinc finger protein"/>
    <property type="match status" value="1"/>
</dbReference>
<feature type="compositionally biased region" description="Polar residues" evidence="14">
    <location>
        <begin position="597"/>
        <end position="611"/>
    </location>
</feature>
<feature type="region of interest" description="Disordered" evidence="14">
    <location>
        <begin position="752"/>
        <end position="773"/>
    </location>
</feature>
<dbReference type="SMART" id="SM00355">
    <property type="entry name" value="ZnF_C2H2"/>
    <property type="match status" value="2"/>
</dbReference>
<keyword evidence="10" id="KW-0804">Transcription</keyword>
<evidence type="ECO:0000313" key="16">
    <source>
        <dbReference type="EMBL" id="RFU79086.1"/>
    </source>
</evidence>
<proteinExistence type="predicted"/>
<comment type="caution">
    <text evidence="16">The sequence shown here is derived from an EMBL/GenBank/DDBJ whole genome shotgun (WGS) entry which is preliminary data.</text>
</comment>
<dbReference type="GO" id="GO:0005634">
    <property type="term" value="C:nucleus"/>
    <property type="evidence" value="ECO:0007669"/>
    <property type="project" value="UniProtKB-SubCell"/>
</dbReference>
<evidence type="ECO:0000256" key="12">
    <source>
        <dbReference type="ARBA" id="ARBA00093629"/>
    </source>
</evidence>
<dbReference type="InterPro" id="IPR036236">
    <property type="entry name" value="Znf_C2H2_sf"/>
</dbReference>
<keyword evidence="11" id="KW-0539">Nucleus</keyword>
<evidence type="ECO:0000256" key="8">
    <source>
        <dbReference type="ARBA" id="ARBA00023015"/>
    </source>
</evidence>
<feature type="domain" description="C2H2-type" evidence="15">
    <location>
        <begin position="653"/>
        <end position="681"/>
    </location>
</feature>
<evidence type="ECO:0000256" key="13">
    <source>
        <dbReference type="PROSITE-ProRule" id="PRU00042"/>
    </source>
</evidence>
<accession>A0A395NSN0</accession>
<protein>
    <recommendedName>
        <fullName evidence="12">C2H2-type transcription factor MSN2</fullName>
    </recommendedName>
</protein>
<keyword evidence="7" id="KW-0862">Zinc</keyword>
<keyword evidence="5" id="KW-0677">Repeat</keyword>
<dbReference type="InterPro" id="IPR050717">
    <property type="entry name" value="C2H2-ZF_Transcription_Reg"/>
</dbReference>
<evidence type="ECO:0000256" key="9">
    <source>
        <dbReference type="ARBA" id="ARBA00023026"/>
    </source>
</evidence>
<feature type="compositionally biased region" description="Polar residues" evidence="14">
    <location>
        <begin position="408"/>
        <end position="426"/>
    </location>
</feature>
<evidence type="ECO:0000256" key="6">
    <source>
        <dbReference type="ARBA" id="ARBA00022771"/>
    </source>
</evidence>
<dbReference type="Proteomes" id="UP000266272">
    <property type="component" value="Unassembled WGS sequence"/>
</dbReference>
<sequence length="773" mass="82792">LGSQVACVFPSPVERMCSCAVPVTVHPGGGGGVSLRTTSRMDGRTSYVTLQHTGTTANASESAHLAGPPDNVIHRQRVEFNWQLFGNFHFGTPARPWDLGVGSLVALKVHTPPGGHPRHDPGQPPTSHTTRPRHLTDDRGQGGKPVPSCPRNGSWLLARRWAQVSETSGQGLRGGDGAFPPWLCLSVDLLAMILGFIVLLILPWPPAVAIKLVHMIGNLELATFQEADNRPGCIGSTMDGMMSQAMGQQAFYFYNHDPKMATRQAIFAQQMAAFQMVPTLPPTPMYSRPNSSCSQPPTLYSNGPSVMTPTSTPPISRKHMLLDAEFGDNPYFPSTPPLSTSGSAVGSPKACDMLQTPMNPMFSGLEGIAIKDTIDATESLVLDWASIASPPLSPVYLQSQASKVPSLTSSPSDILSTTASCPSLSPSPTPYARSVTSEHDVDFCDPRNLTVSVGSNPTLAPEFTLTGLTEDIKGEQLSATAAAQPTFDFNPALPSGLPTFEDFSDLESEADFSNLVNLGEVNPIDISRPRACTGSSVVSLGHGSFIGDEDLSFDDSETFHFPSLPSPSSSIDLSDVHQDKRQKKDKKDAKPMMNAAASGSQSGNEQIGATQAASAASDSNASSASDEPSASMPAPTNRRGRKQSLTEDPSKTFVCDLCNRRFRRQEHLKRHYRSLHTQEKPFECNECGKKFSRSDNLAQHARTHAGGAIVMNLIEDASDVATYDAGMMSGPVGDDYNTYGKVLFQIASEIPGSASELSSEEGDQGKKKRKRSD</sequence>
<dbReference type="GO" id="GO:0000981">
    <property type="term" value="F:DNA-binding transcription factor activity, RNA polymerase II-specific"/>
    <property type="evidence" value="ECO:0007669"/>
    <property type="project" value="TreeGrafter"/>
</dbReference>
<feature type="compositionally biased region" description="Low complexity" evidence="14">
    <location>
        <begin position="612"/>
        <end position="635"/>
    </location>
</feature>
<keyword evidence="6 13" id="KW-0863">Zinc-finger</keyword>
<dbReference type="EMBL" id="PXOA01000176">
    <property type="protein sequence ID" value="RFU79086.1"/>
    <property type="molecule type" value="Genomic_DNA"/>
</dbReference>
<keyword evidence="9" id="KW-0843">Virulence</keyword>
<evidence type="ECO:0000256" key="11">
    <source>
        <dbReference type="ARBA" id="ARBA00023242"/>
    </source>
</evidence>
<comment type="subcellular location">
    <subcellularLocation>
        <location evidence="2">Cytoplasm</location>
    </subcellularLocation>
    <subcellularLocation>
        <location evidence="1">Nucleus</location>
    </subcellularLocation>
</comment>
<gene>
    <name evidence="16" type="ORF">TARUN_3095</name>
</gene>
<evidence type="ECO:0000256" key="4">
    <source>
        <dbReference type="ARBA" id="ARBA00022723"/>
    </source>
</evidence>
<dbReference type="STRING" id="490622.A0A395NSN0"/>
<keyword evidence="8" id="KW-0805">Transcription regulation</keyword>
<evidence type="ECO:0000256" key="5">
    <source>
        <dbReference type="ARBA" id="ARBA00022737"/>
    </source>
</evidence>
<evidence type="ECO:0000256" key="1">
    <source>
        <dbReference type="ARBA" id="ARBA00004123"/>
    </source>
</evidence>
<name>A0A395NSN0_TRIAR</name>
<feature type="region of interest" description="Disordered" evidence="14">
    <location>
        <begin position="408"/>
        <end position="433"/>
    </location>
</feature>
<reference evidence="16 17" key="1">
    <citation type="journal article" date="2018" name="PLoS Pathog.">
        <title>Evolution of structural diversity of trichothecenes, a family of toxins produced by plant pathogenic and entomopathogenic fungi.</title>
        <authorList>
            <person name="Proctor R.H."/>
            <person name="McCormick S.P."/>
            <person name="Kim H.S."/>
            <person name="Cardoza R.E."/>
            <person name="Stanley A.M."/>
            <person name="Lindo L."/>
            <person name="Kelly A."/>
            <person name="Brown D.W."/>
            <person name="Lee T."/>
            <person name="Vaughan M.M."/>
            <person name="Alexander N.J."/>
            <person name="Busman M."/>
            <person name="Gutierrez S."/>
        </authorList>
    </citation>
    <scope>NUCLEOTIDE SEQUENCE [LARGE SCALE GENOMIC DNA]</scope>
    <source>
        <strain evidence="16 17">IBT 40837</strain>
    </source>
</reference>
<dbReference type="OrthoDB" id="654211at2759"/>
<dbReference type="GO" id="GO:0005737">
    <property type="term" value="C:cytoplasm"/>
    <property type="evidence" value="ECO:0007669"/>
    <property type="project" value="UniProtKB-SubCell"/>
</dbReference>
<dbReference type="GO" id="GO:0008270">
    <property type="term" value="F:zinc ion binding"/>
    <property type="evidence" value="ECO:0007669"/>
    <property type="project" value="UniProtKB-KW"/>
</dbReference>
<evidence type="ECO:0000256" key="10">
    <source>
        <dbReference type="ARBA" id="ARBA00023163"/>
    </source>
</evidence>
<keyword evidence="3" id="KW-0963">Cytoplasm</keyword>
<keyword evidence="4" id="KW-0479">Metal-binding</keyword>
<evidence type="ECO:0000256" key="14">
    <source>
        <dbReference type="SAM" id="MobiDB-lite"/>
    </source>
</evidence>
<dbReference type="PANTHER" id="PTHR14196:SF0">
    <property type="entry name" value="PROTEIN BOWEL"/>
    <property type="match status" value="1"/>
</dbReference>
<evidence type="ECO:0000313" key="17">
    <source>
        <dbReference type="Proteomes" id="UP000266272"/>
    </source>
</evidence>
<dbReference type="PROSITE" id="PS00028">
    <property type="entry name" value="ZINC_FINGER_C2H2_1"/>
    <property type="match status" value="2"/>
</dbReference>
<feature type="region of interest" description="Disordered" evidence="14">
    <location>
        <begin position="108"/>
        <end position="149"/>
    </location>
</feature>
<evidence type="ECO:0000259" key="15">
    <source>
        <dbReference type="PROSITE" id="PS50157"/>
    </source>
</evidence>
<feature type="non-terminal residue" evidence="16">
    <location>
        <position position="1"/>
    </location>
</feature>
<keyword evidence="17" id="KW-1185">Reference proteome</keyword>
<dbReference type="InterPro" id="IPR013087">
    <property type="entry name" value="Znf_C2H2_type"/>
</dbReference>
<dbReference type="PROSITE" id="PS50157">
    <property type="entry name" value="ZINC_FINGER_C2H2_2"/>
    <property type="match status" value="2"/>
</dbReference>
<dbReference type="SUPFAM" id="SSF57667">
    <property type="entry name" value="beta-beta-alpha zinc fingers"/>
    <property type="match status" value="1"/>
</dbReference>
<organism evidence="16 17">
    <name type="scientific">Trichoderma arundinaceum</name>
    <dbReference type="NCBI Taxonomy" id="490622"/>
    <lineage>
        <taxon>Eukaryota</taxon>
        <taxon>Fungi</taxon>
        <taxon>Dikarya</taxon>
        <taxon>Ascomycota</taxon>
        <taxon>Pezizomycotina</taxon>
        <taxon>Sordariomycetes</taxon>
        <taxon>Hypocreomycetidae</taxon>
        <taxon>Hypocreales</taxon>
        <taxon>Hypocreaceae</taxon>
        <taxon>Trichoderma</taxon>
    </lineage>
</organism>
<dbReference type="GO" id="GO:0000977">
    <property type="term" value="F:RNA polymerase II transcription regulatory region sequence-specific DNA binding"/>
    <property type="evidence" value="ECO:0007669"/>
    <property type="project" value="TreeGrafter"/>
</dbReference>
<feature type="compositionally biased region" description="Low complexity" evidence="14">
    <location>
        <begin position="562"/>
        <end position="573"/>
    </location>
</feature>
<dbReference type="FunFam" id="3.30.160.60:FF:000243">
    <property type="entry name" value="Probable transcription factor steA"/>
    <property type="match status" value="1"/>
</dbReference>
<evidence type="ECO:0000256" key="7">
    <source>
        <dbReference type="ARBA" id="ARBA00022833"/>
    </source>
</evidence>
<dbReference type="Pfam" id="PF00096">
    <property type="entry name" value="zf-C2H2"/>
    <property type="match status" value="2"/>
</dbReference>